<accession>A0A9D2UKA5</accession>
<dbReference type="Proteomes" id="UP000743760">
    <property type="component" value="Unassembled WGS sequence"/>
</dbReference>
<proteinExistence type="predicted"/>
<sequence>MSVEYVKTEDDLPPVAVVEKPRWTPAKIVLWVVIALIAGAGWSMIAFVRGEELSASWFVAAAVG</sequence>
<keyword evidence="1" id="KW-0812">Transmembrane</keyword>
<gene>
    <name evidence="2" type="ORF">K8V74_00950</name>
</gene>
<name>A0A9D2UKA5_BREEP</name>
<protein>
    <submittedName>
        <fullName evidence="2">Uncharacterized protein</fullName>
    </submittedName>
</protein>
<feature type="non-terminal residue" evidence="2">
    <location>
        <position position="64"/>
    </location>
</feature>
<organism evidence="2 3">
    <name type="scientific">Brevibacterium epidermidis</name>
    <dbReference type="NCBI Taxonomy" id="1698"/>
    <lineage>
        <taxon>Bacteria</taxon>
        <taxon>Bacillati</taxon>
        <taxon>Actinomycetota</taxon>
        <taxon>Actinomycetes</taxon>
        <taxon>Micrococcales</taxon>
        <taxon>Brevibacteriaceae</taxon>
        <taxon>Brevibacterium</taxon>
    </lineage>
</organism>
<dbReference type="AlphaFoldDB" id="A0A9D2UKA5"/>
<dbReference type="EMBL" id="DYXR01000034">
    <property type="protein sequence ID" value="HJE76494.1"/>
    <property type="molecule type" value="Genomic_DNA"/>
</dbReference>
<comment type="caution">
    <text evidence="2">The sequence shown here is derived from an EMBL/GenBank/DDBJ whole genome shotgun (WGS) entry which is preliminary data.</text>
</comment>
<evidence type="ECO:0000313" key="2">
    <source>
        <dbReference type="EMBL" id="HJE76494.1"/>
    </source>
</evidence>
<reference evidence="2" key="1">
    <citation type="journal article" date="2021" name="PeerJ">
        <title>Extensive microbial diversity within the chicken gut microbiome revealed by metagenomics and culture.</title>
        <authorList>
            <person name="Gilroy R."/>
            <person name="Ravi A."/>
            <person name="Getino M."/>
            <person name="Pursley I."/>
            <person name="Horton D.L."/>
            <person name="Alikhan N.F."/>
            <person name="Baker D."/>
            <person name="Gharbi K."/>
            <person name="Hall N."/>
            <person name="Watson M."/>
            <person name="Adriaenssens E.M."/>
            <person name="Foster-Nyarko E."/>
            <person name="Jarju S."/>
            <person name="Secka A."/>
            <person name="Antonio M."/>
            <person name="Oren A."/>
            <person name="Chaudhuri R.R."/>
            <person name="La Ragione R."/>
            <person name="Hildebrand F."/>
            <person name="Pallen M.J."/>
        </authorList>
    </citation>
    <scope>NUCLEOTIDE SEQUENCE</scope>
    <source>
        <strain evidence="2">CHK139-4039</strain>
    </source>
</reference>
<evidence type="ECO:0000313" key="3">
    <source>
        <dbReference type="Proteomes" id="UP000743760"/>
    </source>
</evidence>
<keyword evidence="1" id="KW-0472">Membrane</keyword>
<feature type="transmembrane region" description="Helical" evidence="1">
    <location>
        <begin position="28"/>
        <end position="48"/>
    </location>
</feature>
<reference evidence="2" key="2">
    <citation type="submission" date="2021-09" db="EMBL/GenBank/DDBJ databases">
        <authorList>
            <person name="Gilroy R."/>
        </authorList>
    </citation>
    <scope>NUCLEOTIDE SEQUENCE</scope>
    <source>
        <strain evidence="2">CHK139-4039</strain>
    </source>
</reference>
<keyword evidence="1" id="KW-1133">Transmembrane helix</keyword>
<evidence type="ECO:0000256" key="1">
    <source>
        <dbReference type="SAM" id="Phobius"/>
    </source>
</evidence>